<keyword evidence="5" id="KW-0479">Metal-binding</keyword>
<keyword evidence="4" id="KW-0540">Nuclease</keyword>
<protein>
    <recommendedName>
        <fullName evidence="8">DDE Tnp4 domain-containing protein</fullName>
    </recommendedName>
</protein>
<name>A0A8I6SDR1_CIMLE</name>
<reference evidence="9" key="1">
    <citation type="submission" date="2022-01" db="UniProtKB">
        <authorList>
            <consortium name="EnsemblMetazoa"/>
        </authorList>
    </citation>
    <scope>IDENTIFICATION</scope>
</reference>
<dbReference type="GO" id="GO:0046872">
    <property type="term" value="F:metal ion binding"/>
    <property type="evidence" value="ECO:0007669"/>
    <property type="project" value="UniProtKB-KW"/>
</dbReference>
<dbReference type="GO" id="GO:0004518">
    <property type="term" value="F:nuclease activity"/>
    <property type="evidence" value="ECO:0007669"/>
    <property type="project" value="UniProtKB-KW"/>
</dbReference>
<dbReference type="AlphaFoldDB" id="A0A8I6SDR1"/>
<comment type="similarity">
    <text evidence="3">Belongs to the HARBI1 family.</text>
</comment>
<dbReference type="Pfam" id="PF13359">
    <property type="entry name" value="DDE_Tnp_4"/>
    <property type="match status" value="1"/>
</dbReference>
<dbReference type="GO" id="GO:0005634">
    <property type="term" value="C:nucleus"/>
    <property type="evidence" value="ECO:0007669"/>
    <property type="project" value="UniProtKB-SubCell"/>
</dbReference>
<evidence type="ECO:0000256" key="7">
    <source>
        <dbReference type="ARBA" id="ARBA00023242"/>
    </source>
</evidence>
<dbReference type="InterPro" id="IPR045249">
    <property type="entry name" value="HARBI1-like"/>
</dbReference>
<dbReference type="RefSeq" id="XP_014261980.1">
    <property type="nucleotide sequence ID" value="XM_014406494.2"/>
</dbReference>
<evidence type="ECO:0000256" key="5">
    <source>
        <dbReference type="ARBA" id="ARBA00022723"/>
    </source>
</evidence>
<keyword evidence="7" id="KW-0539">Nucleus</keyword>
<dbReference type="RefSeq" id="XP_024084816.1">
    <property type="nucleotide sequence ID" value="XM_024229048.1"/>
</dbReference>
<evidence type="ECO:0000256" key="1">
    <source>
        <dbReference type="ARBA" id="ARBA00001968"/>
    </source>
</evidence>
<accession>A0A8I6SDR1</accession>
<evidence type="ECO:0000313" key="9">
    <source>
        <dbReference type="EnsemblMetazoa" id="XP_014261980.1"/>
    </source>
</evidence>
<dbReference type="PANTHER" id="PTHR22930">
    <property type="match status" value="1"/>
</dbReference>
<proteinExistence type="inferred from homology"/>
<dbReference type="OMA" id="CTIITHI"/>
<feature type="domain" description="DDE Tnp4" evidence="8">
    <location>
        <begin position="168"/>
        <end position="333"/>
    </location>
</feature>
<dbReference type="GO" id="GO:0016787">
    <property type="term" value="F:hydrolase activity"/>
    <property type="evidence" value="ECO:0007669"/>
    <property type="project" value="UniProtKB-KW"/>
</dbReference>
<comment type="cofactor">
    <cofactor evidence="1">
        <name>a divalent metal cation</name>
        <dbReference type="ChEBI" id="CHEBI:60240"/>
    </cofactor>
</comment>
<evidence type="ECO:0000256" key="2">
    <source>
        <dbReference type="ARBA" id="ARBA00004123"/>
    </source>
</evidence>
<dbReference type="GeneID" id="106674053"/>
<comment type="subcellular location">
    <subcellularLocation>
        <location evidence="2">Nucleus</location>
    </subcellularLocation>
</comment>
<dbReference type="Proteomes" id="UP000494040">
    <property type="component" value="Unassembled WGS sequence"/>
</dbReference>
<dbReference type="EnsemblMetazoa" id="XM_014406494.2">
    <property type="protein sequence ID" value="XP_014261980.1"/>
    <property type="gene ID" value="LOC106674053"/>
</dbReference>
<dbReference type="KEGG" id="clec:106674053"/>
<evidence type="ECO:0000256" key="6">
    <source>
        <dbReference type="ARBA" id="ARBA00022801"/>
    </source>
</evidence>
<dbReference type="InterPro" id="IPR027806">
    <property type="entry name" value="HARBI1_dom"/>
</dbReference>
<sequence length="392" mass="45741">MNPNRVAAMWLLYRRIKRRRIKRKYWIHPINRSREHTGIFYTLFEELRHDGSKFFNFFRMSIASFDELHEKLKNEIQHQNTKMRNCIPSRERLALTLRYLASGCTFTDLHYSFRVGISTARKIVKEVCQAIWLVMKNECIRELSKYQLETIASDFEKNANFPHCIGAVDGKHVRINCPIRSGSMFFNYKDYYSVVLMAVADSKYRFVYVNVGSFGKDCDPSIFKQSTLWQSIQTNSIQLPEEKCLPGTESPKVPYYFVGDEAFGLHTHLMRPYGGTHLTLEKKIFNYRLCRARRYVECAFGILSNKWRIFHRPINAEPEFAVDIVKACIVLHNFVRERDGYLPEDTTTISGLEDLPRAPTARGGLQANDVRKILSKYFVTPIGAVPWQMSKV</sequence>
<evidence type="ECO:0000256" key="4">
    <source>
        <dbReference type="ARBA" id="ARBA00022722"/>
    </source>
</evidence>
<evidence type="ECO:0000259" key="8">
    <source>
        <dbReference type="Pfam" id="PF13359"/>
    </source>
</evidence>
<dbReference type="OrthoDB" id="6571700at2759"/>
<organism evidence="9 10">
    <name type="scientific">Cimex lectularius</name>
    <name type="common">Bed bug</name>
    <name type="synonym">Acanthia lectularia</name>
    <dbReference type="NCBI Taxonomy" id="79782"/>
    <lineage>
        <taxon>Eukaryota</taxon>
        <taxon>Metazoa</taxon>
        <taxon>Ecdysozoa</taxon>
        <taxon>Arthropoda</taxon>
        <taxon>Hexapoda</taxon>
        <taxon>Insecta</taxon>
        <taxon>Pterygota</taxon>
        <taxon>Neoptera</taxon>
        <taxon>Paraneoptera</taxon>
        <taxon>Hemiptera</taxon>
        <taxon>Heteroptera</taxon>
        <taxon>Panheteroptera</taxon>
        <taxon>Cimicomorpha</taxon>
        <taxon>Cimicidae</taxon>
        <taxon>Cimex</taxon>
    </lineage>
</organism>
<evidence type="ECO:0000313" key="10">
    <source>
        <dbReference type="Proteomes" id="UP000494040"/>
    </source>
</evidence>
<keyword evidence="6" id="KW-0378">Hydrolase</keyword>
<dbReference type="PANTHER" id="PTHR22930:SF269">
    <property type="entry name" value="NUCLEASE HARBI1-LIKE PROTEIN"/>
    <property type="match status" value="1"/>
</dbReference>
<dbReference type="EnsemblMetazoa" id="XM_024229048.1">
    <property type="protein sequence ID" value="XP_024084816.1"/>
    <property type="gene ID" value="LOC106674053"/>
</dbReference>
<evidence type="ECO:0000256" key="3">
    <source>
        <dbReference type="ARBA" id="ARBA00006958"/>
    </source>
</evidence>
<keyword evidence="10" id="KW-1185">Reference proteome</keyword>